<feature type="non-terminal residue" evidence="2">
    <location>
        <position position="1"/>
    </location>
</feature>
<organism evidence="2">
    <name type="scientific">Tetraselmis sp. GSL018</name>
    <dbReference type="NCBI Taxonomy" id="582737"/>
    <lineage>
        <taxon>Eukaryota</taxon>
        <taxon>Viridiplantae</taxon>
        <taxon>Chlorophyta</taxon>
        <taxon>core chlorophytes</taxon>
        <taxon>Chlorodendrophyceae</taxon>
        <taxon>Chlorodendrales</taxon>
        <taxon>Chlorodendraceae</taxon>
        <taxon>Tetraselmis</taxon>
    </lineage>
</organism>
<reference evidence="2" key="1">
    <citation type="submission" date="2014-05" db="EMBL/GenBank/DDBJ databases">
        <title>The transcriptome of the halophilic microalga Tetraselmis sp. GSL018 isolated from the Great Salt Lake, Utah.</title>
        <authorList>
            <person name="Jinkerson R.E."/>
            <person name="D'Adamo S."/>
            <person name="Posewitz M.C."/>
        </authorList>
    </citation>
    <scope>NUCLEOTIDE SEQUENCE</scope>
    <source>
        <strain evidence="2">GSL018</strain>
    </source>
</reference>
<feature type="region of interest" description="Disordered" evidence="1">
    <location>
        <begin position="1"/>
        <end position="35"/>
    </location>
</feature>
<evidence type="ECO:0000313" key="2">
    <source>
        <dbReference type="EMBL" id="JAC63906.1"/>
    </source>
</evidence>
<protein>
    <submittedName>
        <fullName evidence="2">Uncharacterized protein</fullName>
    </submittedName>
</protein>
<sequence length="35" mass="3728">ERRGEGKGGKGGKGEGRWRGVRVWAGQNPQPPLGL</sequence>
<evidence type="ECO:0000256" key="1">
    <source>
        <dbReference type="SAM" id="MobiDB-lite"/>
    </source>
</evidence>
<proteinExistence type="predicted"/>
<dbReference type="EMBL" id="GBEZ01022956">
    <property type="protein sequence ID" value="JAC63906.1"/>
    <property type="molecule type" value="Transcribed_RNA"/>
</dbReference>
<name>A0A061R028_9CHLO</name>
<dbReference type="AlphaFoldDB" id="A0A061R028"/>
<gene>
    <name evidence="2" type="ORF">TSPGSL018_19481</name>
</gene>
<feature type="compositionally biased region" description="Basic and acidic residues" evidence="1">
    <location>
        <begin position="1"/>
        <end position="18"/>
    </location>
</feature>
<accession>A0A061R028</accession>